<keyword evidence="11" id="KW-0186">Copper</keyword>
<keyword evidence="25" id="KW-1185">Reference proteome</keyword>
<gene>
    <name evidence="26" type="primary">TYRP1</name>
</gene>
<dbReference type="RefSeq" id="XP_033804376.1">
    <property type="nucleotide sequence ID" value="XM_033948485.1"/>
</dbReference>
<sequence length="535" mass="60761">MLQRVSPWNGLPLLLLLLHLPQGGTQFPRQCMTPEILKSRACCPSLTQEISDPCGFSLGRGQCMPVTIDSRPHGSQYPYVGRDDRERWPTRFFSWTCLCTGNFSGYNCGACKPGWTGGNCDQPVLAVRRNVLDLSAAERLRFISALNMAKRTVHPVYVIATRRYEEIMGPGDNTTQFENISIYNYFVWTHYYSVSKTFLGAGQKSFEAIDFSHEGPAFLTWHRYHLLQLERDMQEMLRDPSFALPYWNFAIGGSKCDICSDDLMGARSNFDSTLISPNSVFSQWQIVCEHIDDYDTLGTICNSTEGGPIRRNPAGNVARPMVQRLPEPQDVLLCLELDLFDTPPFYSNSSESFRNSVEGYSEPSGKYNPIVRSLHNLAHLFLNGTGGQTQLSPNDPIFVLLHSFTDAVFDEWLRKHSADISLYPLENAPIGHNRQYNMVPFWPPVTNNEMFVAAPENLGYMYEVQWPKRALNITEVITITIVTALILIALVFAFATCVIQGRRNKDEWNQPLLDDQYIHYSEEYEKIQNATHSVV</sequence>
<evidence type="ECO:0000256" key="20">
    <source>
        <dbReference type="ARBA" id="ARBA00047408"/>
    </source>
</evidence>
<keyword evidence="9 21" id="KW-1133">Transmembrane helix</keyword>
<dbReference type="InterPro" id="IPR008922">
    <property type="entry name" value="Di-copper_centre_dom_sf"/>
</dbReference>
<comment type="similarity">
    <text evidence="4">Belongs to the tyrosinase family.</text>
</comment>
<evidence type="ECO:0000313" key="25">
    <source>
        <dbReference type="Proteomes" id="UP000515159"/>
    </source>
</evidence>
<evidence type="ECO:0000256" key="19">
    <source>
        <dbReference type="ARBA" id="ARBA00041445"/>
    </source>
</evidence>
<dbReference type="GO" id="GO:0033162">
    <property type="term" value="C:melanosome membrane"/>
    <property type="evidence" value="ECO:0007669"/>
    <property type="project" value="UniProtKB-SubCell"/>
</dbReference>
<evidence type="ECO:0000256" key="22">
    <source>
        <dbReference type="SAM" id="SignalP"/>
    </source>
</evidence>
<dbReference type="PROSITE" id="PS00498">
    <property type="entry name" value="TYROSINASE_2"/>
    <property type="match status" value="1"/>
</dbReference>
<comment type="pathway">
    <text evidence="17">Pigment biosynthesis; melanin biosynthesis.</text>
</comment>
<evidence type="ECO:0000256" key="5">
    <source>
        <dbReference type="ARBA" id="ARBA00022692"/>
    </source>
</evidence>
<dbReference type="FunFam" id="1.10.1280.10:FF:000001">
    <property type="entry name" value="5,6-dihydroxyindole-2-carboxylic acid oxidase"/>
    <property type="match status" value="1"/>
</dbReference>
<evidence type="ECO:0000256" key="17">
    <source>
        <dbReference type="ARBA" id="ARBA00037907"/>
    </source>
</evidence>
<dbReference type="InParanoid" id="A0A6P8RJZ1"/>
<keyword evidence="10" id="KW-0560">Oxidoreductase</keyword>
<feature type="chain" id="PRO_5028340256" description="5,6-dihydroxyindole-2-carboxylic acid oxidase" evidence="22">
    <location>
        <begin position="27"/>
        <end position="535"/>
    </location>
</feature>
<evidence type="ECO:0000256" key="4">
    <source>
        <dbReference type="ARBA" id="ARBA00009928"/>
    </source>
</evidence>
<evidence type="ECO:0000259" key="23">
    <source>
        <dbReference type="PROSITE" id="PS00497"/>
    </source>
</evidence>
<dbReference type="PANTHER" id="PTHR11474">
    <property type="entry name" value="TYROSINASE FAMILY MEMBER"/>
    <property type="match status" value="1"/>
</dbReference>
<comment type="cofactor">
    <cofactor evidence="2">
        <name>Cu(2+)</name>
        <dbReference type="ChEBI" id="CHEBI:29036"/>
    </cofactor>
</comment>
<evidence type="ECO:0000256" key="8">
    <source>
        <dbReference type="ARBA" id="ARBA00022833"/>
    </source>
</evidence>
<name>A0A6P8RJZ1_GEOSA</name>
<keyword evidence="8" id="KW-0862">Zinc</keyword>
<evidence type="ECO:0000256" key="1">
    <source>
        <dbReference type="ARBA" id="ARBA00001947"/>
    </source>
</evidence>
<dbReference type="InterPro" id="IPR002227">
    <property type="entry name" value="Tyrosinase_Cu-bd"/>
</dbReference>
<keyword evidence="7 22" id="KW-0732">Signal</keyword>
<evidence type="ECO:0000256" key="11">
    <source>
        <dbReference type="ARBA" id="ARBA00023008"/>
    </source>
</evidence>
<reference evidence="26" key="1">
    <citation type="submission" date="2025-08" db="UniProtKB">
        <authorList>
            <consortium name="RefSeq"/>
        </authorList>
    </citation>
    <scope>IDENTIFICATION</scope>
</reference>
<dbReference type="PRINTS" id="PR00092">
    <property type="entry name" value="TYROSINASE"/>
</dbReference>
<dbReference type="GO" id="GO:0046872">
    <property type="term" value="F:metal ion binding"/>
    <property type="evidence" value="ECO:0007669"/>
    <property type="project" value="UniProtKB-KW"/>
</dbReference>
<evidence type="ECO:0000256" key="2">
    <source>
        <dbReference type="ARBA" id="ARBA00001973"/>
    </source>
</evidence>
<dbReference type="KEGG" id="gsh:117362277"/>
<dbReference type="InterPro" id="IPR050316">
    <property type="entry name" value="Tyrosinase/Hemocyanin"/>
</dbReference>
<evidence type="ECO:0000259" key="24">
    <source>
        <dbReference type="PROSITE" id="PS00498"/>
    </source>
</evidence>
<evidence type="ECO:0000256" key="12">
    <source>
        <dbReference type="ARBA" id="ARBA00023033"/>
    </source>
</evidence>
<evidence type="ECO:0000256" key="7">
    <source>
        <dbReference type="ARBA" id="ARBA00022729"/>
    </source>
</evidence>
<comment type="cofactor">
    <cofactor evidence="1">
        <name>Zn(2+)</name>
        <dbReference type="ChEBI" id="CHEBI:29105"/>
    </cofactor>
</comment>
<keyword evidence="5 21" id="KW-0812">Transmembrane</keyword>
<feature type="transmembrane region" description="Helical" evidence="21">
    <location>
        <begin position="476"/>
        <end position="499"/>
    </location>
</feature>
<evidence type="ECO:0000256" key="18">
    <source>
        <dbReference type="ARBA" id="ARBA00040647"/>
    </source>
</evidence>
<evidence type="ECO:0000256" key="6">
    <source>
        <dbReference type="ARBA" id="ARBA00022723"/>
    </source>
</evidence>
<organism evidence="25 26">
    <name type="scientific">Geotrypetes seraphini</name>
    <name type="common">Gaboon caecilian</name>
    <name type="synonym">Caecilia seraphini</name>
    <dbReference type="NCBI Taxonomy" id="260995"/>
    <lineage>
        <taxon>Eukaryota</taxon>
        <taxon>Metazoa</taxon>
        <taxon>Chordata</taxon>
        <taxon>Craniata</taxon>
        <taxon>Vertebrata</taxon>
        <taxon>Euteleostomi</taxon>
        <taxon>Amphibia</taxon>
        <taxon>Gymnophiona</taxon>
        <taxon>Geotrypetes</taxon>
    </lineage>
</organism>
<dbReference type="AlphaFoldDB" id="A0A6P8RJZ1"/>
<accession>A0A6P8RJZ1</accession>
<dbReference type="CTD" id="7306"/>
<feature type="domain" description="Tyrosinase copper-binding" evidence="23">
    <location>
        <begin position="213"/>
        <end position="230"/>
    </location>
</feature>
<dbReference type="Pfam" id="PF00264">
    <property type="entry name" value="Tyrosinase"/>
    <property type="match status" value="1"/>
</dbReference>
<evidence type="ECO:0000256" key="14">
    <source>
        <dbReference type="ARBA" id="ARBA00023136"/>
    </source>
</evidence>
<dbReference type="GO" id="GO:0030318">
    <property type="term" value="P:melanocyte differentiation"/>
    <property type="evidence" value="ECO:0007669"/>
    <property type="project" value="TreeGrafter"/>
</dbReference>
<dbReference type="GO" id="GO:0032438">
    <property type="term" value="P:melanosome organization"/>
    <property type="evidence" value="ECO:0007669"/>
    <property type="project" value="TreeGrafter"/>
</dbReference>
<keyword evidence="13" id="KW-0470">Melanin biosynthesis</keyword>
<dbReference type="GO" id="GO:0042438">
    <property type="term" value="P:melanin biosynthetic process"/>
    <property type="evidence" value="ECO:0007669"/>
    <property type="project" value="UniProtKB-KW"/>
</dbReference>
<feature type="signal peptide" evidence="22">
    <location>
        <begin position="1"/>
        <end position="26"/>
    </location>
</feature>
<dbReference type="GO" id="GO:0004497">
    <property type="term" value="F:monooxygenase activity"/>
    <property type="evidence" value="ECO:0007669"/>
    <property type="project" value="UniProtKB-KW"/>
</dbReference>
<proteinExistence type="inferred from homology"/>
<evidence type="ECO:0000256" key="13">
    <source>
        <dbReference type="ARBA" id="ARBA00023101"/>
    </source>
</evidence>
<dbReference type="Gene3D" id="1.10.1280.10">
    <property type="entry name" value="Di-copper center containing domain from catechol oxidase"/>
    <property type="match status" value="1"/>
</dbReference>
<protein>
    <recommendedName>
        <fullName evidence="18">5,6-dihydroxyindole-2-carboxylic acid oxidase</fullName>
    </recommendedName>
    <alternativeName>
        <fullName evidence="19">Tyrosinase-related protein 1</fullName>
    </alternativeName>
</protein>
<dbReference type="GeneID" id="117362277"/>
<dbReference type="FunCoup" id="A0A6P8RJZ1">
    <property type="interactions" value="124"/>
</dbReference>
<keyword evidence="16" id="KW-0325">Glycoprotein</keyword>
<comment type="catalytic activity">
    <reaction evidence="20">
        <text>2 5,6-dihydroxyindole-2-carboxylate + O2 = 2 indole-5,6-quinone-2-carboxylate + 2 H2O</text>
        <dbReference type="Rhea" id="RHEA:68388"/>
        <dbReference type="ChEBI" id="CHEBI:15377"/>
        <dbReference type="ChEBI" id="CHEBI:15379"/>
        <dbReference type="ChEBI" id="CHEBI:16875"/>
        <dbReference type="ChEBI" id="CHEBI:177869"/>
    </reaction>
    <physiologicalReaction direction="left-to-right" evidence="20">
        <dbReference type="Rhea" id="RHEA:68389"/>
    </physiologicalReaction>
</comment>
<evidence type="ECO:0000313" key="26">
    <source>
        <dbReference type="RefSeq" id="XP_033804376.1"/>
    </source>
</evidence>
<keyword evidence="12" id="KW-0503">Monooxygenase</keyword>
<keyword evidence="14 21" id="KW-0472">Membrane</keyword>
<evidence type="ECO:0000256" key="21">
    <source>
        <dbReference type="SAM" id="Phobius"/>
    </source>
</evidence>
<dbReference type="GO" id="GO:0048023">
    <property type="term" value="P:positive regulation of melanin biosynthetic process"/>
    <property type="evidence" value="ECO:0007669"/>
    <property type="project" value="UniProtKB-ARBA"/>
</dbReference>
<dbReference type="PANTHER" id="PTHR11474:SF3">
    <property type="entry name" value="5,6-DIHYDROXYINDOLE-2-CARBOXYLIC ACID OXIDASE"/>
    <property type="match status" value="1"/>
</dbReference>
<keyword evidence="6" id="KW-0479">Metal-binding</keyword>
<dbReference type="SUPFAM" id="SSF48056">
    <property type="entry name" value="Di-copper centre-containing domain"/>
    <property type="match status" value="1"/>
</dbReference>
<keyword evidence="15" id="KW-1015">Disulfide bond</keyword>
<dbReference type="PROSITE" id="PS00497">
    <property type="entry name" value="TYROSINASE_1"/>
    <property type="match status" value="1"/>
</dbReference>
<evidence type="ECO:0000256" key="15">
    <source>
        <dbReference type="ARBA" id="ARBA00023157"/>
    </source>
</evidence>
<evidence type="ECO:0000256" key="3">
    <source>
        <dbReference type="ARBA" id="ARBA00004573"/>
    </source>
</evidence>
<evidence type="ECO:0000256" key="9">
    <source>
        <dbReference type="ARBA" id="ARBA00022989"/>
    </source>
</evidence>
<evidence type="ECO:0000256" key="10">
    <source>
        <dbReference type="ARBA" id="ARBA00023002"/>
    </source>
</evidence>
<dbReference type="OrthoDB" id="6132182at2759"/>
<comment type="subcellular location">
    <subcellularLocation>
        <location evidence="3">Melanosome membrane</location>
        <topology evidence="3">Single-pass type I membrane protein</topology>
    </subcellularLocation>
</comment>
<dbReference type="Proteomes" id="UP000515159">
    <property type="component" value="Chromosome 1"/>
</dbReference>
<feature type="domain" description="Tyrosinase copper-binding" evidence="24">
    <location>
        <begin position="395"/>
        <end position="406"/>
    </location>
</feature>
<evidence type="ECO:0000256" key="16">
    <source>
        <dbReference type="ARBA" id="ARBA00023180"/>
    </source>
</evidence>